<proteinExistence type="inferred from homology"/>
<reference evidence="4" key="1">
    <citation type="submission" date="2020-03" db="EMBL/GenBank/DDBJ databases">
        <title>Transcriptomic Profiling of the Digestive Tract of the Rat Flea, Xenopsylla cheopis, Following Blood Feeding and Infection with Yersinia pestis.</title>
        <authorList>
            <person name="Bland D.M."/>
            <person name="Martens C.A."/>
            <person name="Virtaneva K."/>
            <person name="Kanakabandi K."/>
            <person name="Long D."/>
            <person name="Rosenke R."/>
            <person name="Saturday G.A."/>
            <person name="Hoyt F.H."/>
            <person name="Bruno D.P."/>
            <person name="Ribeiro J.M.C."/>
            <person name="Hinnebusch J."/>
        </authorList>
    </citation>
    <scope>NUCLEOTIDE SEQUENCE</scope>
</reference>
<feature type="compositionally biased region" description="Polar residues" evidence="3">
    <location>
        <begin position="447"/>
        <end position="458"/>
    </location>
</feature>
<dbReference type="PANTHER" id="PTHR21531:SF0">
    <property type="entry name" value="PROTEIN LTV1 HOMOLOG"/>
    <property type="match status" value="1"/>
</dbReference>
<feature type="compositionally biased region" description="Basic and acidic residues" evidence="3">
    <location>
        <begin position="430"/>
        <end position="445"/>
    </location>
</feature>
<dbReference type="EMBL" id="GIIL01002969">
    <property type="protein sequence ID" value="NOV46695.1"/>
    <property type="molecule type" value="Transcribed_RNA"/>
</dbReference>
<comment type="similarity">
    <text evidence="1">Belongs to the LTV1 family.</text>
</comment>
<dbReference type="InterPro" id="IPR007307">
    <property type="entry name" value="Ltv1"/>
</dbReference>
<dbReference type="Pfam" id="PF04180">
    <property type="entry name" value="LTV"/>
    <property type="match status" value="2"/>
</dbReference>
<dbReference type="AlphaFoldDB" id="A0A6M2DK38"/>
<dbReference type="PANTHER" id="PTHR21531">
    <property type="entry name" value="LOW-TEMPERATURE VIABILITY PROTEIN LTV1-RELATED"/>
    <property type="match status" value="1"/>
</dbReference>
<protein>
    <recommendedName>
        <fullName evidence="2">Protein LTV1 homolog</fullName>
    </recommendedName>
</protein>
<accession>A0A6M2DK38</accession>
<evidence type="ECO:0000256" key="2">
    <source>
        <dbReference type="ARBA" id="ARBA00021561"/>
    </source>
</evidence>
<dbReference type="GO" id="GO:0005634">
    <property type="term" value="C:nucleus"/>
    <property type="evidence" value="ECO:0007669"/>
    <property type="project" value="TreeGrafter"/>
</dbReference>
<sequence>MPKTKPFIDKKHSVTFNLVHRSQHDPLITDENAPQHVLLQAPTKNKKSERNKEELHKYGIFYDDDYDYMQHLKEPGKNVVSWELSNQPSNAKNKEKNKENKSNIQLPSSVFASEFEENEGLLNKAAPHHGPRPDLDPDIVAGLDDDFDYSNPDNLLDDDFVMRAMAEGDIESENSEYFDSEFEDEMDDEVGSLNSGKFSFKDEETKSRFTEYSMSSSVMRRNEQLSLLDSRFEKLYEDYNDTEIGALECEEIEGEVPNNADILLQYAEEYKKYRTNKKLDKDEEIKRLSKYEIKSSSDSEDEEIMIVEDRSNKWDCESILSTNSNIYNHPRLIEEPRGPRKIKINARTGMPISADRIENKLTIKSLAKFNNLNSSVDNPDDTKSVCAESVMSTLSVLSIRPKNESPLERNQRKKLLKEYRHERRIERKANTEAFKNEKKRQEKIRMNNRNNIQGNKIL</sequence>
<evidence type="ECO:0000256" key="1">
    <source>
        <dbReference type="ARBA" id="ARBA00009078"/>
    </source>
</evidence>
<organism evidence="4">
    <name type="scientific">Xenopsylla cheopis</name>
    <name type="common">Oriental rat flea</name>
    <name type="synonym">Pulex cheopis</name>
    <dbReference type="NCBI Taxonomy" id="163159"/>
    <lineage>
        <taxon>Eukaryota</taxon>
        <taxon>Metazoa</taxon>
        <taxon>Ecdysozoa</taxon>
        <taxon>Arthropoda</taxon>
        <taxon>Hexapoda</taxon>
        <taxon>Insecta</taxon>
        <taxon>Pterygota</taxon>
        <taxon>Neoptera</taxon>
        <taxon>Endopterygota</taxon>
        <taxon>Siphonaptera</taxon>
        <taxon>Pulicidae</taxon>
        <taxon>Xenopsyllinae</taxon>
        <taxon>Xenopsylla</taxon>
    </lineage>
</organism>
<dbReference type="GO" id="GO:0005829">
    <property type="term" value="C:cytosol"/>
    <property type="evidence" value="ECO:0007669"/>
    <property type="project" value="TreeGrafter"/>
</dbReference>
<dbReference type="GO" id="GO:0000056">
    <property type="term" value="P:ribosomal small subunit export from nucleus"/>
    <property type="evidence" value="ECO:0007669"/>
    <property type="project" value="TreeGrafter"/>
</dbReference>
<feature type="compositionally biased region" description="Basic and acidic residues" evidence="3">
    <location>
        <begin position="92"/>
        <end position="101"/>
    </location>
</feature>
<evidence type="ECO:0000256" key="3">
    <source>
        <dbReference type="SAM" id="MobiDB-lite"/>
    </source>
</evidence>
<name>A0A6M2DK38_XENCH</name>
<dbReference type="GO" id="GO:0042274">
    <property type="term" value="P:ribosomal small subunit biogenesis"/>
    <property type="evidence" value="ECO:0007669"/>
    <property type="project" value="InterPro"/>
</dbReference>
<evidence type="ECO:0000313" key="4">
    <source>
        <dbReference type="EMBL" id="NOV46695.1"/>
    </source>
</evidence>
<feature type="region of interest" description="Disordered" evidence="3">
    <location>
        <begin position="86"/>
        <end position="109"/>
    </location>
</feature>
<feature type="region of interest" description="Disordered" evidence="3">
    <location>
        <begin position="430"/>
        <end position="458"/>
    </location>
</feature>
<dbReference type="GO" id="GO:0030688">
    <property type="term" value="C:preribosome, small subunit precursor"/>
    <property type="evidence" value="ECO:0007669"/>
    <property type="project" value="TreeGrafter"/>
</dbReference>